<gene>
    <name evidence="1" type="ORF">SAMN05421858_3419</name>
</gene>
<reference evidence="2" key="1">
    <citation type="submission" date="2017-01" db="EMBL/GenBank/DDBJ databases">
        <authorList>
            <person name="Varghese N."/>
            <person name="Submissions S."/>
        </authorList>
    </citation>
    <scope>NUCLEOTIDE SEQUENCE [LARGE SCALE GENOMIC DNA]</scope>
    <source>
        <strain evidence="2">CGMCC 1.7737</strain>
    </source>
</reference>
<dbReference type="RefSeq" id="WP_139328907.1">
    <property type="nucleotide sequence ID" value="NZ_FTNO01000004.1"/>
</dbReference>
<dbReference type="EMBL" id="FTNO01000004">
    <property type="protein sequence ID" value="SIR72205.1"/>
    <property type="molecule type" value="Genomic_DNA"/>
</dbReference>
<keyword evidence="2" id="KW-1185">Reference proteome</keyword>
<organism evidence="1 2">
    <name type="scientific">Haladaptatus litoreus</name>
    <dbReference type="NCBI Taxonomy" id="553468"/>
    <lineage>
        <taxon>Archaea</taxon>
        <taxon>Methanobacteriati</taxon>
        <taxon>Methanobacteriota</taxon>
        <taxon>Stenosarchaea group</taxon>
        <taxon>Halobacteria</taxon>
        <taxon>Halobacteriales</taxon>
        <taxon>Haladaptataceae</taxon>
        <taxon>Haladaptatus</taxon>
    </lineage>
</organism>
<proteinExistence type="predicted"/>
<sequence>MERFEINGHEVVDGDVRPTGNGAHVYVPRRWLGADVKIVRVSEPDSDSDE</sequence>
<evidence type="ECO:0008006" key="3">
    <source>
        <dbReference type="Google" id="ProtNLM"/>
    </source>
</evidence>
<dbReference type="Proteomes" id="UP000186914">
    <property type="component" value="Unassembled WGS sequence"/>
</dbReference>
<dbReference type="GeneID" id="68584719"/>
<evidence type="ECO:0000313" key="1">
    <source>
        <dbReference type="EMBL" id="SIR72205.1"/>
    </source>
</evidence>
<dbReference type="NCBIfam" id="NF033496">
    <property type="entry name" value="DUF2080_fam_acc"/>
    <property type="match status" value="1"/>
</dbReference>
<dbReference type="AlphaFoldDB" id="A0A1N7D8Z3"/>
<evidence type="ECO:0000313" key="2">
    <source>
        <dbReference type="Proteomes" id="UP000186914"/>
    </source>
</evidence>
<dbReference type="OrthoDB" id="109730at2157"/>
<protein>
    <recommendedName>
        <fullName evidence="3">Transposon-encoded protein</fullName>
    </recommendedName>
</protein>
<accession>A0A1N7D8Z3</accession>
<name>A0A1N7D8Z3_9EURY</name>